<name>A0A078M9B0_9PSED</name>
<feature type="transmembrane region" description="Helical" evidence="1">
    <location>
        <begin position="12"/>
        <end position="32"/>
    </location>
</feature>
<dbReference type="RefSeq" id="WP_044498499.1">
    <property type="nucleotide sequence ID" value="NZ_LK391969.1"/>
</dbReference>
<dbReference type="EMBL" id="LK391969">
    <property type="protein sequence ID" value="CEF25960.1"/>
    <property type="molecule type" value="Genomic_DNA"/>
</dbReference>
<proteinExistence type="predicted"/>
<dbReference type="OrthoDB" id="6692539at2"/>
<keyword evidence="1" id="KW-1133">Transmembrane helix</keyword>
<dbReference type="PATRIC" id="fig|1461581.3.peg.863"/>
<keyword evidence="1" id="KW-0812">Transmembrane</keyword>
<sequence length="216" mass="22146">MDRQRQRGVSLISLMIGLLVSLMAVMGMMALYRTVVHATAESGVYAQLAGDRSAALLAAHSYVQAAGFGIDTAAVGTDLGVCTPNNPQAGLSGSGCAPQGRGRLLLWRLADGAMRCAGLHITATGGLEYLQPQACVGGIGSASWTAGQRQSLFAAGQLAAGFVELESRNEPCQALGVAGGGAVLVRLQARHPVAADLATDTESVPVYSSTCLVNFK</sequence>
<reference evidence="2" key="1">
    <citation type="submission" date="2014-07" db="EMBL/GenBank/DDBJ databases">
        <authorList>
            <person name="Urmite Genomes Urmite Genomes"/>
        </authorList>
    </citation>
    <scope>NUCLEOTIDE SEQUENCE</scope>
    <source>
        <strain evidence="2">12M76_air</strain>
    </source>
</reference>
<accession>A0A078M9B0</accession>
<dbReference type="EMBL" id="LM997413">
    <property type="protein sequence ID" value="CEA02824.1"/>
    <property type="molecule type" value="Genomic_DNA"/>
</dbReference>
<evidence type="ECO:0000256" key="1">
    <source>
        <dbReference type="SAM" id="Phobius"/>
    </source>
</evidence>
<evidence type="ECO:0000313" key="2">
    <source>
        <dbReference type="EMBL" id="CEA02824.1"/>
    </source>
</evidence>
<organism evidence="2">
    <name type="scientific">Pseudomonas saudimassiliensis</name>
    <dbReference type="NCBI Taxonomy" id="1461581"/>
    <lineage>
        <taxon>Bacteria</taxon>
        <taxon>Pseudomonadati</taxon>
        <taxon>Pseudomonadota</taxon>
        <taxon>Gammaproteobacteria</taxon>
        <taxon>Pseudomonadales</taxon>
        <taxon>Pseudomonadaceae</taxon>
        <taxon>Pseudomonas</taxon>
    </lineage>
</organism>
<keyword evidence="1" id="KW-0472">Membrane</keyword>
<gene>
    <name evidence="2" type="ORF">BN1049_00881</name>
</gene>
<dbReference type="AlphaFoldDB" id="A0A078M9B0"/>
<protein>
    <submittedName>
        <fullName evidence="2">Uncharacterized protein</fullName>
    </submittedName>
</protein>